<evidence type="ECO:0000313" key="1">
    <source>
        <dbReference type="EMBL" id="QJT40061.1"/>
    </source>
</evidence>
<gene>
    <name evidence="1" type="ORF">E4188_17225</name>
</gene>
<reference evidence="1 2" key="1">
    <citation type="submission" date="2019-03" db="EMBL/GenBank/DDBJ databases">
        <title>Novel transposon Tn6433 accelerates the dissemination of tet(E) in Aeromonas from aerobic biofilm under oxytetracycline stress.</title>
        <authorList>
            <person name="Shi Y."/>
            <person name="Tian Z."/>
            <person name="Zhang Y."/>
            <person name="Zhang H."/>
            <person name="Yang M."/>
        </authorList>
    </citation>
    <scope>NUCLEOTIDE SEQUENCE [LARGE SCALE GENOMIC DNA]</scope>
    <source>
        <strain evidence="1 2">R50-22</strain>
    </source>
</reference>
<accession>A0ABX6NVZ2</accession>
<protein>
    <submittedName>
        <fullName evidence="1">Uncharacterized protein</fullName>
    </submittedName>
</protein>
<sequence length="80" mass="8589">MGSDIMRLPYRGGNWNNGANAGLAALNLNNSRVNTNTNAAGRLTAGDCRPCIQSWCAHAAHANTWRLRCSLFNISSGANR</sequence>
<name>A0ABX6NVZ2_AERME</name>
<proteinExistence type="predicted"/>
<dbReference type="Proteomes" id="UP000502657">
    <property type="component" value="Chromosome"/>
</dbReference>
<dbReference type="EMBL" id="CP038448">
    <property type="protein sequence ID" value="QJT40061.1"/>
    <property type="molecule type" value="Genomic_DNA"/>
</dbReference>
<evidence type="ECO:0000313" key="2">
    <source>
        <dbReference type="Proteomes" id="UP000502657"/>
    </source>
</evidence>
<organism evidence="1 2">
    <name type="scientific">Aeromonas media</name>
    <dbReference type="NCBI Taxonomy" id="651"/>
    <lineage>
        <taxon>Bacteria</taxon>
        <taxon>Pseudomonadati</taxon>
        <taxon>Pseudomonadota</taxon>
        <taxon>Gammaproteobacteria</taxon>
        <taxon>Aeromonadales</taxon>
        <taxon>Aeromonadaceae</taxon>
        <taxon>Aeromonas</taxon>
    </lineage>
</organism>
<keyword evidence="2" id="KW-1185">Reference proteome</keyword>